<evidence type="ECO:0008006" key="12">
    <source>
        <dbReference type="Google" id="ProtNLM"/>
    </source>
</evidence>
<dbReference type="RefSeq" id="XP_008711900.1">
    <property type="nucleotide sequence ID" value="XM_008713678.1"/>
</dbReference>
<gene>
    <name evidence="10" type="ORF">HMPREF1541_01379</name>
</gene>
<keyword evidence="5" id="KW-0999">Mitochondrion inner membrane</keyword>
<dbReference type="HOGENOM" id="CLU_084284_0_0_1"/>
<keyword evidence="8" id="KW-0472">Membrane</keyword>
<feature type="region of interest" description="Disordered" evidence="9">
    <location>
        <begin position="140"/>
        <end position="162"/>
    </location>
</feature>
<dbReference type="Pfam" id="PF04716">
    <property type="entry name" value="ETC_C1_NDUFA5"/>
    <property type="match status" value="1"/>
</dbReference>
<keyword evidence="11" id="KW-1185">Reference proteome</keyword>
<dbReference type="InParanoid" id="W2SGQ4"/>
<keyword evidence="4" id="KW-0679">Respiratory chain</keyword>
<dbReference type="STRING" id="1220924.W2SGQ4"/>
<comment type="subcellular location">
    <subcellularLocation>
        <location evidence="1">Mitochondrion inner membrane</location>
        <topology evidence="1">Peripheral membrane protein</topology>
        <orientation evidence="1">Matrix side</orientation>
    </subcellularLocation>
</comment>
<dbReference type="GO" id="GO:0005743">
    <property type="term" value="C:mitochondrial inner membrane"/>
    <property type="evidence" value="ECO:0007669"/>
    <property type="project" value="UniProtKB-SubCell"/>
</dbReference>
<evidence type="ECO:0000256" key="9">
    <source>
        <dbReference type="SAM" id="MobiDB-lite"/>
    </source>
</evidence>
<comment type="similarity">
    <text evidence="2">Belongs to the complex I NDUFA5 subunit family.</text>
</comment>
<name>W2SGQ4_CYPE1</name>
<dbReference type="InterPro" id="IPR006806">
    <property type="entry name" value="NDUFA5"/>
</dbReference>
<evidence type="ECO:0000256" key="1">
    <source>
        <dbReference type="ARBA" id="ARBA00004443"/>
    </source>
</evidence>
<evidence type="ECO:0000313" key="10">
    <source>
        <dbReference type="EMBL" id="ETN47188.1"/>
    </source>
</evidence>
<organism evidence="10 11">
    <name type="scientific">Cyphellophora europaea (strain CBS 101466)</name>
    <name type="common">Phialophora europaea</name>
    <dbReference type="NCBI Taxonomy" id="1220924"/>
    <lineage>
        <taxon>Eukaryota</taxon>
        <taxon>Fungi</taxon>
        <taxon>Dikarya</taxon>
        <taxon>Ascomycota</taxon>
        <taxon>Pezizomycotina</taxon>
        <taxon>Eurotiomycetes</taxon>
        <taxon>Chaetothyriomycetidae</taxon>
        <taxon>Chaetothyriales</taxon>
        <taxon>Cyphellophoraceae</taxon>
        <taxon>Cyphellophora</taxon>
    </lineage>
</organism>
<dbReference type="PANTHER" id="PTHR12653:SF0">
    <property type="entry name" value="NADH DEHYDROGENASE [UBIQUINONE] 1 ALPHA SUBCOMPLEX SUBUNIT 5"/>
    <property type="match status" value="1"/>
</dbReference>
<sequence length="236" mass="25931">MRSSARLFASVAKYLEPNTPTGLTGISTHPSPRAALVYTYRTTLDRLNQLPPTSVYRQSVENLTKHRLAIVEEQIPEGFEAWKERVAKQVAASPEAYSKFQNPDGSFSYSALAESKPIPWDGTVSKKTAHNTVSAGLADAEAKAKSAQAEIDQSDKEDREGVLPTVDDLETEPPLTAEQIESIENKIGAGLIEEVIVVAQNELELAGEMLQARPWDPLEEPAPPGQWKYFERGDVV</sequence>
<dbReference type="VEuPathDB" id="FungiDB:HMPREF1541_01379"/>
<dbReference type="GeneID" id="19968718"/>
<evidence type="ECO:0000256" key="4">
    <source>
        <dbReference type="ARBA" id="ARBA00022660"/>
    </source>
</evidence>
<evidence type="ECO:0000256" key="5">
    <source>
        <dbReference type="ARBA" id="ARBA00022792"/>
    </source>
</evidence>
<evidence type="ECO:0000256" key="7">
    <source>
        <dbReference type="ARBA" id="ARBA00023128"/>
    </source>
</evidence>
<dbReference type="OrthoDB" id="286811at2759"/>
<keyword evidence="3" id="KW-0813">Transport</keyword>
<evidence type="ECO:0000256" key="3">
    <source>
        <dbReference type="ARBA" id="ARBA00022448"/>
    </source>
</evidence>
<dbReference type="AlphaFoldDB" id="W2SGQ4"/>
<accession>W2SGQ4</accession>
<dbReference type="eggNOG" id="ENOG502S4WS">
    <property type="taxonomic scope" value="Eukaryota"/>
</dbReference>
<protein>
    <recommendedName>
        <fullName evidence="12">NADH-ubiquinone oxidoreductase 299 kDa subunit</fullName>
    </recommendedName>
</protein>
<proteinExistence type="inferred from homology"/>
<evidence type="ECO:0000256" key="6">
    <source>
        <dbReference type="ARBA" id="ARBA00022982"/>
    </source>
</evidence>
<evidence type="ECO:0000256" key="2">
    <source>
        <dbReference type="ARBA" id="ARBA00010261"/>
    </source>
</evidence>
<keyword evidence="6" id="KW-0249">Electron transport</keyword>
<dbReference type="PANTHER" id="PTHR12653">
    <property type="entry name" value="NADH-UBIQUINONE OXIDOREDUCTASE 13 KD-B SUBUNIT"/>
    <property type="match status" value="1"/>
</dbReference>
<evidence type="ECO:0000313" key="11">
    <source>
        <dbReference type="Proteomes" id="UP000030752"/>
    </source>
</evidence>
<evidence type="ECO:0000256" key="8">
    <source>
        <dbReference type="ARBA" id="ARBA00023136"/>
    </source>
</evidence>
<feature type="compositionally biased region" description="Low complexity" evidence="9">
    <location>
        <begin position="140"/>
        <end position="150"/>
    </location>
</feature>
<dbReference type="GO" id="GO:0022904">
    <property type="term" value="P:respiratory electron transport chain"/>
    <property type="evidence" value="ECO:0007669"/>
    <property type="project" value="InterPro"/>
</dbReference>
<dbReference type="Proteomes" id="UP000030752">
    <property type="component" value="Unassembled WGS sequence"/>
</dbReference>
<reference evidence="10 11" key="1">
    <citation type="submission" date="2013-03" db="EMBL/GenBank/DDBJ databases">
        <title>The Genome Sequence of Phialophora europaea CBS 101466.</title>
        <authorList>
            <consortium name="The Broad Institute Genomics Platform"/>
            <person name="Cuomo C."/>
            <person name="de Hoog S."/>
            <person name="Gorbushina A."/>
            <person name="Walker B."/>
            <person name="Young S.K."/>
            <person name="Zeng Q."/>
            <person name="Gargeya S."/>
            <person name="Fitzgerald M."/>
            <person name="Haas B."/>
            <person name="Abouelleil A."/>
            <person name="Allen A.W."/>
            <person name="Alvarado L."/>
            <person name="Arachchi H.M."/>
            <person name="Berlin A.M."/>
            <person name="Chapman S.B."/>
            <person name="Gainer-Dewar J."/>
            <person name="Goldberg J."/>
            <person name="Griggs A."/>
            <person name="Gujja S."/>
            <person name="Hansen M."/>
            <person name="Howarth C."/>
            <person name="Imamovic A."/>
            <person name="Ireland A."/>
            <person name="Larimer J."/>
            <person name="McCowan C."/>
            <person name="Murphy C."/>
            <person name="Pearson M."/>
            <person name="Poon T.W."/>
            <person name="Priest M."/>
            <person name="Roberts A."/>
            <person name="Saif S."/>
            <person name="Shea T."/>
            <person name="Sisk P."/>
            <person name="Sykes S."/>
            <person name="Wortman J."/>
            <person name="Nusbaum C."/>
            <person name="Birren B."/>
        </authorList>
    </citation>
    <scope>NUCLEOTIDE SEQUENCE [LARGE SCALE GENOMIC DNA]</scope>
    <source>
        <strain evidence="10 11">CBS 101466</strain>
    </source>
</reference>
<keyword evidence="7" id="KW-0496">Mitochondrion</keyword>
<dbReference type="EMBL" id="KB822711">
    <property type="protein sequence ID" value="ETN47188.1"/>
    <property type="molecule type" value="Genomic_DNA"/>
</dbReference>